<dbReference type="RefSeq" id="WP_203414360.1">
    <property type="nucleotide sequence ID" value="NZ_CP060244.1"/>
</dbReference>
<proteinExistence type="predicted"/>
<name>A0A7H1NQB3_9PROT</name>
<gene>
    <name evidence="2" type="ORF">JGUZn3_07380</name>
</gene>
<dbReference type="Gene3D" id="2.60.120.260">
    <property type="entry name" value="Galactose-binding domain-like"/>
    <property type="match status" value="1"/>
</dbReference>
<evidence type="ECO:0000313" key="3">
    <source>
        <dbReference type="Proteomes" id="UP000516349"/>
    </source>
</evidence>
<dbReference type="KEGG" id="ebla:JGUZn3_07380"/>
<organism evidence="2 3">
    <name type="scientific">Entomobacter blattae</name>
    <dbReference type="NCBI Taxonomy" id="2762277"/>
    <lineage>
        <taxon>Bacteria</taxon>
        <taxon>Pseudomonadati</taxon>
        <taxon>Pseudomonadota</taxon>
        <taxon>Alphaproteobacteria</taxon>
        <taxon>Acetobacterales</taxon>
        <taxon>Acetobacteraceae</taxon>
        <taxon>Entomobacter</taxon>
    </lineage>
</organism>
<dbReference type="InterPro" id="IPR008979">
    <property type="entry name" value="Galactose-bd-like_sf"/>
</dbReference>
<dbReference type="InterPro" id="IPR051941">
    <property type="entry name" value="BG_Antigen-Binding_Lectin"/>
</dbReference>
<dbReference type="Gene3D" id="3.40.50.1820">
    <property type="entry name" value="alpha/beta hydrolase"/>
    <property type="match status" value="1"/>
</dbReference>
<feature type="domain" description="F5/8 type C" evidence="1">
    <location>
        <begin position="256"/>
        <end position="405"/>
    </location>
</feature>
<dbReference type="AlphaFoldDB" id="A0A7H1NQB3"/>
<dbReference type="PANTHER" id="PTHR45713">
    <property type="entry name" value="FTP DOMAIN-CONTAINING PROTEIN"/>
    <property type="match status" value="1"/>
</dbReference>
<keyword evidence="3" id="KW-1185">Reference proteome</keyword>
<dbReference type="Proteomes" id="UP000516349">
    <property type="component" value="Chromosome"/>
</dbReference>
<dbReference type="Pfam" id="PF22633">
    <property type="entry name" value="F5_F8_type_C_2"/>
    <property type="match status" value="1"/>
</dbReference>
<accession>A0A7H1NQB3</accession>
<evidence type="ECO:0000259" key="1">
    <source>
        <dbReference type="PROSITE" id="PS50022"/>
    </source>
</evidence>
<dbReference type="PROSITE" id="PS50022">
    <property type="entry name" value="FA58C_3"/>
    <property type="match status" value="1"/>
</dbReference>
<reference evidence="2 3" key="1">
    <citation type="submission" date="2020-08" db="EMBL/GenBank/DDBJ databases">
        <title>Complete genome sequence of Entomobacter blattae G55GP.</title>
        <authorList>
            <person name="Poehlein A."/>
            <person name="Guzman J."/>
            <person name="Daniel R."/>
            <person name="Vilcinskas A."/>
        </authorList>
    </citation>
    <scope>NUCLEOTIDE SEQUENCE [LARGE SCALE GENOMIC DNA]</scope>
    <source>
        <strain evidence="2 3">G55GP</strain>
    </source>
</reference>
<protein>
    <submittedName>
        <fullName evidence="2">F5/8 type C domain protein</fullName>
    </submittedName>
</protein>
<dbReference type="PANTHER" id="PTHR45713:SF6">
    <property type="entry name" value="F5_8 TYPE C DOMAIN-CONTAINING PROTEIN"/>
    <property type="match status" value="1"/>
</dbReference>
<sequence>MDHKTLISNDHYEVTFTELTSPNVTIVFSSGGALALAQPVEEFKKTISHFNTSYIFVRSLHLDWYNNRDSIKTFQALAQFCRERQFERVYALGESLGGSGALLFAEFYPEVHRILTFSAQYSALPPFCKWGGPLGGVDGAIHEFIFSDYSRKEALSKAVLLSPSQGLEDIMHARFFKSDGFEVVFLKTREHALAAFLKNYSAGRNYLIEVMTALYDEDFDYSAEGYSDLLHTMVEKYYKPYVHWIGNIAAPYEVYLEKPVYPLISEGKKATQSSISGYSKIQNIEGDATEVLTAPLGRSFSNHTDMELTPWWQVDLEKPYTIRQIIVFNRSDQIDWSIRLLHLTILVSEDGHAWRTLYKKVDTEPVGGQYGKPLSVECSTVARYVKIVLNSKNVLNLARVEVYGEAVL</sequence>
<dbReference type="InterPro" id="IPR029058">
    <property type="entry name" value="AB_hydrolase_fold"/>
</dbReference>
<evidence type="ECO:0000313" key="2">
    <source>
        <dbReference type="EMBL" id="QNT77973.1"/>
    </source>
</evidence>
<dbReference type="EMBL" id="CP060244">
    <property type="protein sequence ID" value="QNT77973.1"/>
    <property type="molecule type" value="Genomic_DNA"/>
</dbReference>
<dbReference type="SUPFAM" id="SSF53474">
    <property type="entry name" value="alpha/beta-Hydrolases"/>
    <property type="match status" value="1"/>
</dbReference>
<dbReference type="SUPFAM" id="SSF49785">
    <property type="entry name" value="Galactose-binding domain-like"/>
    <property type="match status" value="1"/>
</dbReference>
<dbReference type="InterPro" id="IPR000421">
    <property type="entry name" value="FA58C"/>
</dbReference>